<feature type="compositionally biased region" description="Basic and acidic residues" evidence="2">
    <location>
        <begin position="2283"/>
        <end position="2332"/>
    </location>
</feature>
<feature type="compositionally biased region" description="Basic and acidic residues" evidence="2">
    <location>
        <begin position="2449"/>
        <end position="2462"/>
    </location>
</feature>
<feature type="domain" description="Elongation factor 1 beta central acidic region eukaryote" evidence="3">
    <location>
        <begin position="2029"/>
        <end position="2056"/>
    </location>
</feature>
<feature type="coiled-coil region" evidence="1">
    <location>
        <begin position="333"/>
        <end position="360"/>
    </location>
</feature>
<feature type="domain" description="Elongation factor 1 beta central acidic region eukaryote" evidence="3">
    <location>
        <begin position="1171"/>
        <end position="1197"/>
    </location>
</feature>
<feature type="region of interest" description="Disordered" evidence="2">
    <location>
        <begin position="1504"/>
        <end position="1532"/>
    </location>
</feature>
<feature type="compositionally biased region" description="Basic and acidic residues" evidence="2">
    <location>
        <begin position="2526"/>
        <end position="2541"/>
    </location>
</feature>
<feature type="region of interest" description="Disordered" evidence="2">
    <location>
        <begin position="1113"/>
        <end position="1140"/>
    </location>
</feature>
<keyword evidence="5" id="KW-1185">Reference proteome</keyword>
<dbReference type="InterPro" id="IPR011992">
    <property type="entry name" value="EF-hand-dom_pair"/>
</dbReference>
<dbReference type="Proteomes" id="UP000275408">
    <property type="component" value="Unassembled WGS sequence"/>
</dbReference>
<dbReference type="SMART" id="SM01182">
    <property type="entry name" value="EF-1_beta_acid"/>
    <property type="match status" value="10"/>
</dbReference>
<feature type="region of interest" description="Disordered" evidence="2">
    <location>
        <begin position="2227"/>
        <end position="2253"/>
    </location>
</feature>
<reference evidence="4 5" key="1">
    <citation type="journal article" date="2018" name="Sci. Rep.">
        <title>Comparative analysis of the Pocillopora damicornis genome highlights role of immune system in coral evolution.</title>
        <authorList>
            <person name="Cunning R."/>
            <person name="Bay R.A."/>
            <person name="Gillette P."/>
            <person name="Baker A.C."/>
            <person name="Traylor-Knowles N."/>
        </authorList>
    </citation>
    <scope>NUCLEOTIDE SEQUENCE [LARGE SCALE GENOMIC DNA]</scope>
    <source>
        <strain evidence="4">RSMAS</strain>
        <tissue evidence="4">Whole animal</tissue>
    </source>
</reference>
<dbReference type="SUPFAM" id="SSF47473">
    <property type="entry name" value="EF-hand"/>
    <property type="match status" value="1"/>
</dbReference>
<dbReference type="STRING" id="46731.A0A3M6TF03"/>
<feature type="compositionally biased region" description="Acidic residues" evidence="2">
    <location>
        <begin position="1122"/>
        <end position="1139"/>
    </location>
</feature>
<feature type="coiled-coil region" evidence="1">
    <location>
        <begin position="1705"/>
        <end position="1741"/>
    </location>
</feature>
<evidence type="ECO:0000313" key="4">
    <source>
        <dbReference type="EMBL" id="RMX39987.1"/>
    </source>
</evidence>
<feature type="domain" description="Elongation factor 1 beta central acidic region eukaryote" evidence="3">
    <location>
        <begin position="1624"/>
        <end position="1650"/>
    </location>
</feature>
<feature type="compositionally biased region" description="Basic and acidic residues" evidence="2">
    <location>
        <begin position="2474"/>
        <end position="2499"/>
    </location>
</feature>
<feature type="domain" description="Elongation factor 1 beta central acidic region eukaryote" evidence="3">
    <location>
        <begin position="1894"/>
        <end position="1917"/>
    </location>
</feature>
<feature type="domain" description="Elongation factor 1 beta central acidic region eukaryote" evidence="3">
    <location>
        <begin position="220"/>
        <end position="247"/>
    </location>
</feature>
<feature type="coiled-coil region" evidence="1">
    <location>
        <begin position="1915"/>
        <end position="1943"/>
    </location>
</feature>
<dbReference type="InterPro" id="IPR018940">
    <property type="entry name" value="EF-1_beta_acid_region_euk"/>
</dbReference>
<feature type="compositionally biased region" description="Acidic residues" evidence="2">
    <location>
        <begin position="849"/>
        <end position="860"/>
    </location>
</feature>
<feature type="region of interest" description="Disordered" evidence="2">
    <location>
        <begin position="468"/>
        <end position="504"/>
    </location>
</feature>
<accession>A0A3M6TF03</accession>
<dbReference type="OrthoDB" id="10072101at2759"/>
<feature type="region of interest" description="Disordered" evidence="2">
    <location>
        <begin position="2449"/>
        <end position="2577"/>
    </location>
</feature>
<comment type="caution">
    <text evidence="4">The sequence shown here is derived from an EMBL/GenBank/DDBJ whole genome shotgun (WGS) entry which is preliminary data.</text>
</comment>
<feature type="coiled-coil region" evidence="1">
    <location>
        <begin position="1140"/>
        <end position="1301"/>
    </location>
</feature>
<feature type="coiled-coil region" evidence="1">
    <location>
        <begin position="1849"/>
        <end position="1876"/>
    </location>
</feature>
<feature type="compositionally biased region" description="Basic and acidic residues" evidence="2">
    <location>
        <begin position="1511"/>
        <end position="1524"/>
    </location>
</feature>
<sequence>MGLIDMELMFDLLDTDMRGYLTSNQLQDFHESLYFSPIDPRQIEAAIRTVCGSSSRGLCPREKFMDVLDDLDRRKSLEEKISWDFKSLDIEGKGRISLKTALLLFKAVHNELFSMKTWRSFVSQREYPDADVCFDEIKMFLCNLVDGGPCEKEEFNEEERDVGLRCVENEYRNLKELEKFQEDEASLAAEERERMHQANKLKQGAERRTKRLDHEGVVALLHEDEEWDEKAAKKARQKVTATDLIQALRTKYEILRDKLLLEMLRHHIGEGMWTVLSEDEQHERLMQLKMRVQRLRKDSKLDGANSLPGAGLTFFFNLSALMGFSRIGDEIQQQKEAEKIKELEKEGNDKENMCNNQESIELATDIDPSRINIRKSNKEIEEEMLRSREKALQGHAKSEQLLIDLEKRYRQDKDAITAKLKGAGTNTMTAEQKLTEYGLILREQLRAREEGKFESAGLAVGIAERVKEQVQRPKDDRKRQEQLGKERLTQRKGRKLPRNWKGGELDFSTPGEAGLVDVLEDTVRALERKHAMERELLIYLLQGRESVQARSAAKKLSPVTRACSRAKRTAVKGHTGGGGLSDMQELIRLRQLEHQSWQEELLDGISSVLLGTEENVSQEDELLQALEEKYDTLRDKLLLEALEKQMGAAEWAHLSERERQARLAKLKLQERRLRQQGRFDDAAALLGEGLKNAETLQALLGENRQRYLERLKERLERRQKRLEEGLDPDEEDEETMRLLNEEEAVSTGNILKDLQNRFDEEKDALLRGLQEEQDRKAAEKRRQAELVRLKREKRQAEQESRFDEAALVLGLAERNRQNLEEKLRRDRERQEQLARERLARRKRRGKPEEQEDDDEPDPDKDDLQGWQDAVLKSLERKHRAEQEFLMGLLQDESSESMREEARTVSEDDRLKRLSELKGKREELDLGVKADQLLHVDILDMAAAYKFEVQRYRLGSEKEGEVNDEEVTVAMMADLQEEQDKESAGVLGNLQEKVGGTREKTVNFLLEYDGTGSDKDLISALDQKYDALKDKLLLEAIKKQLGDAEWAQLSEQERQKRLVKLKLEERRLRKEGQLDELHRLLGEGFEMDANLRKLMGENKARYEEKLKERLAKRRERLAQGLTPDDDDEAELEDGEAEGEGVTDLKAILEDMDKRYEEEKEALMRSLQGKDEHFMSERQRQAELARLKREKLKAKQEDKFITAALVLGLAEKQKAAVEERLRQDRLRQEQLARERLEQLRNRKRAKEQEAEEKLVTDGEVSVLQEAVMKALERKHQDERQALLDVLQQEMPELAEAAATMTQQQRENWLQQISMKMKGLDPADKEARHNLLVEAAVFKVVNRQKYLELSQEETVKKDDVIVSLLADLQQEQDQESEKLVNEMQDKDKTELVQLQENLFQARKDASQPNVVAVVTQAEIWGTANERDLSQALNYKYDVLKDRLLRDALMQQVGLTEWEALSENDRFSRLAQMKLKVQALQSEGKQDELKQLLGEAAAINLMSLMGANGTQQKQRQNERQQKREERKSQGMSDEEILKLEAEEDVQAEEEALKRSTGSTVQDLENRLSIETDSLLADVRGADAKFESEQHRHAQLARIRHEERQALQESSFQPSALVLGLAQARQVNMDSSSKQDQDRQKQLAQKRLIAWQQKDQSEMNKVKEQLKALETGSEPEIVSSTSIGALQEAVLKEMERKHLCELLVLERLISEEKESDLRKATQQLNKEQQQERLFELKELRKQWRESGPEEMTETADEQETILREGVGLKLEVSREELRQKAAGEGKELGPDDDSVSLLAALQQHQEQEAEYLLRDLAVKNPMVLKQLQSVHSMACKERWYDNLAACVLGLKRKQARLTTEESAEEELVEALEQKYDALKDKLLTEVLMKQMGDAEWAALFEKDRARQEQLARERIAAIKARRAANREKSEEEAQKELEEKLLKEQAEDSEIDKRNALDVEQGGLALLQEAILNEVERKHSSEQEALTDLLAKADADQDGLAAARYLTETERQQRVDELGNQRRAWRLDAVRDAMQAVPDELQTEEEKKANATRIAESRAKHMNFLKEALVLHIETKRAQLLTQGVDEEKLQEEISVLIMADLQEKQMTENNAVANILGADKDESVLARIRTDQRMARREGWMDNLAATLMGSRPVRKRSTTLAPSTMMANLAEADEEEVRLEEEQEAKLAELEAEMENEKEARKLAGATEEEIQRAMELLQKQHDAKRKAMAADVERQRNMVRQRLEAKRRKREEQQYEEDMAASIVTMAEKQFALIREKTMLRREGQKDTLNERLARRRAEREKKKAEEEEARIKEEEEATRKKAEEEAKKAEEPKQAPADYPLPGGFAMKREKTVIDVEVSKEKQQEILSSLLREHTNVGMKFERERTRQEEMLKARKERKKSRIERKQEEVATIMGLGERQKTFVEQQKKEERERQITMVRERIARVRYERTMTMREPKDEKAQGFESLLTEEEKEGLSEEEKMKRIAAKMEEKFKSEQRRVSTVSALAPPSQSFSASASSAETSEEEGPHTERASQLLDEKSRNKKLKERMASRKRERRRSVAPTSGEDGGAVGGADE</sequence>
<feature type="coiled-coil region" evidence="1">
    <location>
        <begin position="775"/>
        <end position="836"/>
    </location>
</feature>
<protein>
    <recommendedName>
        <fullName evidence="3">Elongation factor 1 beta central acidic region eukaryote domain-containing protein</fullName>
    </recommendedName>
</protein>
<dbReference type="Gene3D" id="1.10.238.10">
    <property type="entry name" value="EF-hand"/>
    <property type="match status" value="1"/>
</dbReference>
<keyword evidence="1" id="KW-0175">Coiled coil</keyword>
<feature type="domain" description="Elongation factor 1 beta central acidic region eukaryote" evidence="3">
    <location>
        <begin position="1204"/>
        <end position="1231"/>
    </location>
</feature>
<feature type="compositionally biased region" description="Low complexity" evidence="2">
    <location>
        <begin position="2504"/>
        <end position="2521"/>
    </location>
</feature>
<name>A0A3M6TF03_POCDA</name>
<evidence type="ECO:0000256" key="1">
    <source>
        <dbReference type="SAM" id="Coils"/>
    </source>
</evidence>
<evidence type="ECO:0000256" key="2">
    <source>
        <dbReference type="SAM" id="MobiDB-lite"/>
    </source>
</evidence>
<feature type="region of interest" description="Disordered" evidence="2">
    <location>
        <begin position="836"/>
        <end position="864"/>
    </location>
</feature>
<feature type="compositionally biased region" description="Basic and acidic residues" evidence="2">
    <location>
        <begin position="468"/>
        <end position="489"/>
    </location>
</feature>
<evidence type="ECO:0000259" key="3">
    <source>
        <dbReference type="SMART" id="SM01182"/>
    </source>
</evidence>
<dbReference type="EMBL" id="RCHS01003698">
    <property type="protein sequence ID" value="RMX39987.1"/>
    <property type="molecule type" value="Genomic_DNA"/>
</dbReference>
<feature type="domain" description="Elongation factor 1 beta central acidic region eukaryote" evidence="3">
    <location>
        <begin position="1079"/>
        <end position="1105"/>
    </location>
</feature>
<proteinExistence type="predicted"/>
<organism evidence="4 5">
    <name type="scientific">Pocillopora damicornis</name>
    <name type="common">Cauliflower coral</name>
    <name type="synonym">Millepora damicornis</name>
    <dbReference type="NCBI Taxonomy" id="46731"/>
    <lineage>
        <taxon>Eukaryota</taxon>
        <taxon>Metazoa</taxon>
        <taxon>Cnidaria</taxon>
        <taxon>Anthozoa</taxon>
        <taxon>Hexacorallia</taxon>
        <taxon>Scleractinia</taxon>
        <taxon>Astrocoeniina</taxon>
        <taxon>Pocilloporidae</taxon>
        <taxon>Pocillopora</taxon>
    </lineage>
</organism>
<feature type="domain" description="Elongation factor 1 beta central acidic region eukaryote" evidence="3">
    <location>
        <begin position="1361"/>
        <end position="1388"/>
    </location>
</feature>
<evidence type="ECO:0000313" key="5">
    <source>
        <dbReference type="Proteomes" id="UP000275408"/>
    </source>
</evidence>
<feature type="domain" description="Elongation factor 1 beta central acidic region eukaryote" evidence="3">
    <location>
        <begin position="888"/>
        <end position="917"/>
    </location>
</feature>
<feature type="compositionally biased region" description="Basic and acidic residues" evidence="2">
    <location>
        <begin position="2229"/>
        <end position="2242"/>
    </location>
</feature>
<feature type="coiled-coil region" evidence="1">
    <location>
        <begin position="164"/>
        <end position="208"/>
    </location>
</feature>
<feature type="compositionally biased region" description="Gly residues" evidence="2">
    <location>
        <begin position="2567"/>
        <end position="2577"/>
    </location>
</feature>
<feature type="coiled-coil region" evidence="1">
    <location>
        <begin position="609"/>
        <end position="643"/>
    </location>
</feature>
<feature type="region of interest" description="Disordered" evidence="2">
    <location>
        <begin position="2283"/>
        <end position="2343"/>
    </location>
</feature>
<feature type="region of interest" description="Disordered" evidence="2">
    <location>
        <begin position="2380"/>
        <end position="2405"/>
    </location>
</feature>
<feature type="compositionally biased region" description="Basic and acidic residues" evidence="2">
    <location>
        <begin position="2380"/>
        <end position="2393"/>
    </location>
</feature>
<gene>
    <name evidence="4" type="ORF">pdam_00022972</name>
</gene>
<feature type="domain" description="Elongation factor 1 beta central acidic region eukaryote" evidence="3">
    <location>
        <begin position="766"/>
        <end position="793"/>
    </location>
</feature>